<evidence type="ECO:0000256" key="1">
    <source>
        <dbReference type="SAM" id="MobiDB-lite"/>
    </source>
</evidence>
<gene>
    <name evidence="2" type="ORF">EJ04DRAFT_568939</name>
</gene>
<comment type="caution">
    <text evidence="2">The sequence shown here is derived from an EMBL/GenBank/DDBJ whole genome shotgun (WGS) entry which is preliminary data.</text>
</comment>
<reference evidence="2" key="1">
    <citation type="journal article" date="2020" name="Stud. Mycol.">
        <title>101 Dothideomycetes genomes: a test case for predicting lifestyles and emergence of pathogens.</title>
        <authorList>
            <person name="Haridas S."/>
            <person name="Albert R."/>
            <person name="Binder M."/>
            <person name="Bloem J."/>
            <person name="Labutti K."/>
            <person name="Salamov A."/>
            <person name="Andreopoulos B."/>
            <person name="Baker S."/>
            <person name="Barry K."/>
            <person name="Bills G."/>
            <person name="Bluhm B."/>
            <person name="Cannon C."/>
            <person name="Castanera R."/>
            <person name="Culley D."/>
            <person name="Daum C."/>
            <person name="Ezra D."/>
            <person name="Gonzalez J."/>
            <person name="Henrissat B."/>
            <person name="Kuo A."/>
            <person name="Liang C."/>
            <person name="Lipzen A."/>
            <person name="Lutzoni F."/>
            <person name="Magnuson J."/>
            <person name="Mondo S."/>
            <person name="Nolan M."/>
            <person name="Ohm R."/>
            <person name="Pangilinan J."/>
            <person name="Park H.-J."/>
            <person name="Ramirez L."/>
            <person name="Alfaro M."/>
            <person name="Sun H."/>
            <person name="Tritt A."/>
            <person name="Yoshinaga Y."/>
            <person name="Zwiers L.-H."/>
            <person name="Turgeon B."/>
            <person name="Goodwin S."/>
            <person name="Spatafora J."/>
            <person name="Crous P."/>
            <person name="Grigoriev I."/>
        </authorList>
    </citation>
    <scope>NUCLEOTIDE SEQUENCE</scope>
    <source>
        <strain evidence="2">CBS 125425</strain>
    </source>
</reference>
<evidence type="ECO:0000313" key="3">
    <source>
        <dbReference type="Proteomes" id="UP000799444"/>
    </source>
</evidence>
<keyword evidence="3" id="KW-1185">Reference proteome</keyword>
<accession>A0A9P4QQJ2</accession>
<dbReference type="EMBL" id="ML996255">
    <property type="protein sequence ID" value="KAF2729141.1"/>
    <property type="molecule type" value="Genomic_DNA"/>
</dbReference>
<sequence length="79" mass="8381">MAHDGIVTLIPTSPPPKLRYNNIRPKTSSTVTIMDASNLSQNLQTPEITPQVSQTPEATSQNSTSSNQAPPDSSTSNTS</sequence>
<protein>
    <submittedName>
        <fullName evidence="2">Uncharacterized protein</fullName>
    </submittedName>
</protein>
<feature type="region of interest" description="Disordered" evidence="1">
    <location>
        <begin position="1"/>
        <end position="79"/>
    </location>
</feature>
<evidence type="ECO:0000313" key="2">
    <source>
        <dbReference type="EMBL" id="KAF2729141.1"/>
    </source>
</evidence>
<dbReference type="Proteomes" id="UP000799444">
    <property type="component" value="Unassembled WGS sequence"/>
</dbReference>
<proteinExistence type="predicted"/>
<name>A0A9P4QQJ2_9PLEO</name>
<dbReference type="AlphaFoldDB" id="A0A9P4QQJ2"/>
<feature type="compositionally biased region" description="Polar residues" evidence="1">
    <location>
        <begin position="24"/>
        <end position="79"/>
    </location>
</feature>
<organism evidence="2 3">
    <name type="scientific">Polyplosphaeria fusca</name>
    <dbReference type="NCBI Taxonomy" id="682080"/>
    <lineage>
        <taxon>Eukaryota</taxon>
        <taxon>Fungi</taxon>
        <taxon>Dikarya</taxon>
        <taxon>Ascomycota</taxon>
        <taxon>Pezizomycotina</taxon>
        <taxon>Dothideomycetes</taxon>
        <taxon>Pleosporomycetidae</taxon>
        <taxon>Pleosporales</taxon>
        <taxon>Tetraplosphaeriaceae</taxon>
        <taxon>Polyplosphaeria</taxon>
    </lineage>
</organism>